<protein>
    <submittedName>
        <fullName evidence="2">DUF3885 domain-containing protein</fullName>
    </submittedName>
</protein>
<proteinExistence type="predicted"/>
<sequence length="38" mass="4503">MCDVIAASTEELREIYQTYSDWVLDYDREGIDNLFLKS</sequence>
<comment type="caution">
    <text evidence="2">The sequence shown here is derived from an EMBL/GenBank/DDBJ whole genome shotgun (WGS) entry which is preliminary data.</text>
</comment>
<dbReference type="Proteomes" id="UP000430692">
    <property type="component" value="Unassembled WGS sequence"/>
</dbReference>
<evidence type="ECO:0000313" key="3">
    <source>
        <dbReference type="Proteomes" id="UP000430692"/>
    </source>
</evidence>
<evidence type="ECO:0000259" key="1">
    <source>
        <dbReference type="Pfam" id="PF13021"/>
    </source>
</evidence>
<feature type="domain" description="DUF3885" evidence="1">
    <location>
        <begin position="2"/>
        <end position="27"/>
    </location>
</feature>
<dbReference type="InterPro" id="IPR024976">
    <property type="entry name" value="DUF3885"/>
</dbReference>
<evidence type="ECO:0000313" key="2">
    <source>
        <dbReference type="EMBL" id="MXQ54823.1"/>
    </source>
</evidence>
<accession>A0A6I4VV00</accession>
<keyword evidence="3" id="KW-1185">Reference proteome</keyword>
<gene>
    <name evidence="2" type="ORF">GSM42_14085</name>
</gene>
<name>A0A6I4VV00_9BACL</name>
<dbReference type="EMBL" id="WUUL01000009">
    <property type="protein sequence ID" value="MXQ54823.1"/>
    <property type="molecule type" value="Genomic_DNA"/>
</dbReference>
<organism evidence="2 3">
    <name type="scientific">Shimazuella alba</name>
    <dbReference type="NCBI Taxonomy" id="2690964"/>
    <lineage>
        <taxon>Bacteria</taxon>
        <taxon>Bacillati</taxon>
        <taxon>Bacillota</taxon>
        <taxon>Bacilli</taxon>
        <taxon>Bacillales</taxon>
        <taxon>Thermoactinomycetaceae</taxon>
        <taxon>Shimazuella</taxon>
    </lineage>
</organism>
<dbReference type="AlphaFoldDB" id="A0A6I4VV00"/>
<reference evidence="2 3" key="1">
    <citation type="submission" date="2019-12" db="EMBL/GenBank/DDBJ databases">
        <title>Whole-genome analyses of novel actinobacteria.</title>
        <authorList>
            <person name="Sahin N."/>
            <person name="Saygin H."/>
        </authorList>
    </citation>
    <scope>NUCLEOTIDE SEQUENCE [LARGE SCALE GENOMIC DNA]</scope>
    <source>
        <strain evidence="2 3">KC615</strain>
    </source>
</reference>
<dbReference type="Pfam" id="PF13021">
    <property type="entry name" value="DUF3885"/>
    <property type="match status" value="1"/>
</dbReference>